<keyword evidence="8" id="KW-0479">Metal-binding</keyword>
<dbReference type="EMBL" id="VULO01000012">
    <property type="protein sequence ID" value="MSS85111.1"/>
    <property type="molecule type" value="Genomic_DNA"/>
</dbReference>
<keyword evidence="7 21" id="KW-0812">Transmembrane</keyword>
<evidence type="ECO:0000256" key="20">
    <source>
        <dbReference type="PIRSR" id="PIRSR603816-1"/>
    </source>
</evidence>
<comment type="similarity">
    <text evidence="16">In the central section; belongs to the NarJ/NarW family.</text>
</comment>
<dbReference type="GO" id="GO:0020037">
    <property type="term" value="F:heme binding"/>
    <property type="evidence" value="ECO:0007669"/>
    <property type="project" value="TreeGrafter"/>
</dbReference>
<evidence type="ECO:0000313" key="24">
    <source>
        <dbReference type="Proteomes" id="UP000470875"/>
    </source>
</evidence>
<evidence type="ECO:0000256" key="17">
    <source>
        <dbReference type="ARBA" id="ARBA00061196"/>
    </source>
</evidence>
<dbReference type="FunFam" id="1.20.950.20:FF:000001">
    <property type="entry name" value="Respiratory nitrate reductase subunit gamma"/>
    <property type="match status" value="1"/>
</dbReference>
<feature type="binding site" description="axial binding residue" evidence="20">
    <location>
        <position position="208"/>
    </location>
    <ligand>
        <name>heme b</name>
        <dbReference type="ChEBI" id="CHEBI:60344"/>
        <label>1</label>
    </ligand>
    <ligandPart>
        <name>Fe</name>
        <dbReference type="ChEBI" id="CHEBI:18248"/>
    </ligandPart>
</feature>
<evidence type="ECO:0000256" key="12">
    <source>
        <dbReference type="ARBA" id="ARBA00023004"/>
    </source>
</evidence>
<evidence type="ECO:0000256" key="13">
    <source>
        <dbReference type="ARBA" id="ARBA00023063"/>
    </source>
</evidence>
<dbReference type="GO" id="GO:0009325">
    <property type="term" value="C:nitrate reductase complex"/>
    <property type="evidence" value="ECO:0007669"/>
    <property type="project" value="InterPro"/>
</dbReference>
<evidence type="ECO:0000256" key="7">
    <source>
        <dbReference type="ARBA" id="ARBA00022692"/>
    </source>
</evidence>
<name>A0A6N7W6V1_9ACTO</name>
<feature type="transmembrane region" description="Helical" evidence="21">
    <location>
        <begin position="87"/>
        <end position="111"/>
    </location>
</feature>
<feature type="binding site" description="axial binding residue" evidence="20">
    <location>
        <position position="66"/>
    </location>
    <ligand>
        <name>heme b</name>
        <dbReference type="ChEBI" id="CHEBI:60344"/>
        <label>2</label>
    </ligand>
    <ligandPart>
        <name>Fe</name>
        <dbReference type="ChEBI" id="CHEBI:18248"/>
    </ligandPart>
</feature>
<evidence type="ECO:0000256" key="21">
    <source>
        <dbReference type="SAM" id="Phobius"/>
    </source>
</evidence>
<feature type="transmembrane region" description="Helical" evidence="21">
    <location>
        <begin position="131"/>
        <end position="151"/>
    </location>
</feature>
<dbReference type="InterPro" id="IPR051936">
    <property type="entry name" value="Heme-iron_electron_transfer"/>
</dbReference>
<evidence type="ECO:0000256" key="5">
    <source>
        <dbReference type="ARBA" id="ARBA00022475"/>
    </source>
</evidence>
<evidence type="ECO:0000256" key="14">
    <source>
        <dbReference type="ARBA" id="ARBA00023136"/>
    </source>
</evidence>
<dbReference type="GO" id="GO:0046872">
    <property type="term" value="F:metal ion binding"/>
    <property type="evidence" value="ECO:0007669"/>
    <property type="project" value="UniProtKB-KW"/>
</dbReference>
<keyword evidence="5" id="KW-1003">Cell membrane</keyword>
<evidence type="ECO:0000256" key="16">
    <source>
        <dbReference type="ARBA" id="ARBA00061095"/>
    </source>
</evidence>
<keyword evidence="4" id="KW-0813">Transport</keyword>
<sequence length="268" mass="30389">MNYWSIFLWIIFPYLCLTIMLVGLIWRWKTDQFGWTSRSSEIYERTWLRISSPLFHFGILFVALGHLGGLVIPESWTSAVGISEEVYHLVAVSLGMIAALMTVVGLIGLLVRRFVVRSIRLATSRSDIVMYILLCVPIGLGTAATVTKQLFGEPGGYNYRETISPWFRSLFYFHPDISLMTDVPGVFKAHIIAGFLLFAIWPFTRLVHAVAPPISYPLRPYIVYRSRDTQSGQVPHSQGWTPQGHGDSAPQKVIHRASYEISSRNKRP</sequence>
<protein>
    <recommendedName>
        <fullName evidence="19">Nitrate reductase-like protein NarX</fullName>
    </recommendedName>
</protein>
<dbReference type="Gene3D" id="1.20.950.20">
    <property type="entry name" value="Transmembrane di-heme cytochromes, Chain C"/>
    <property type="match status" value="1"/>
</dbReference>
<dbReference type="SUPFAM" id="SSF103501">
    <property type="entry name" value="Respiratory nitrate reductase 1 gamma chain"/>
    <property type="match status" value="1"/>
</dbReference>
<dbReference type="InterPro" id="IPR003816">
    <property type="entry name" value="Nitrate_red_gam"/>
</dbReference>
<keyword evidence="10 21" id="KW-1133">Transmembrane helix</keyword>
<accession>A0A6N7W6V1</accession>
<dbReference type="GO" id="GO:0042128">
    <property type="term" value="P:nitrate assimilation"/>
    <property type="evidence" value="ECO:0007669"/>
    <property type="project" value="UniProtKB-KW"/>
</dbReference>
<keyword evidence="12 20" id="KW-0408">Iron</keyword>
<proteinExistence type="inferred from homology"/>
<evidence type="ECO:0000256" key="11">
    <source>
        <dbReference type="ARBA" id="ARBA00023002"/>
    </source>
</evidence>
<evidence type="ECO:0000256" key="9">
    <source>
        <dbReference type="ARBA" id="ARBA00022982"/>
    </source>
</evidence>
<dbReference type="AlphaFoldDB" id="A0A6N7W6V1"/>
<evidence type="ECO:0000256" key="1">
    <source>
        <dbReference type="ARBA" id="ARBA00001942"/>
    </source>
</evidence>
<evidence type="ECO:0000256" key="2">
    <source>
        <dbReference type="ARBA" id="ARBA00001970"/>
    </source>
</evidence>
<keyword evidence="11 23" id="KW-0560">Oxidoreductase</keyword>
<evidence type="ECO:0000256" key="3">
    <source>
        <dbReference type="ARBA" id="ARBA00004651"/>
    </source>
</evidence>
<dbReference type="GO" id="GO:0008940">
    <property type="term" value="F:nitrate reductase activity"/>
    <property type="evidence" value="ECO:0007669"/>
    <property type="project" value="InterPro"/>
</dbReference>
<comment type="function">
    <text evidence="15">Does not seem to have nitrate reductase activity.</text>
</comment>
<evidence type="ECO:0000256" key="15">
    <source>
        <dbReference type="ARBA" id="ARBA00056200"/>
    </source>
</evidence>
<evidence type="ECO:0000313" key="23">
    <source>
        <dbReference type="EMBL" id="MSS85111.1"/>
    </source>
</evidence>
<evidence type="ECO:0000256" key="10">
    <source>
        <dbReference type="ARBA" id="ARBA00022989"/>
    </source>
</evidence>
<dbReference type="Pfam" id="PF02665">
    <property type="entry name" value="Nitrate_red_gam"/>
    <property type="match status" value="1"/>
</dbReference>
<dbReference type="InterPro" id="IPR036197">
    <property type="entry name" value="NarG-like_sf"/>
</dbReference>
<dbReference type="PANTHER" id="PTHR30598:SF3">
    <property type="entry name" value="RESPIRATORY NITRATE REDUCTASE 1 GAMMA CHAIN"/>
    <property type="match status" value="1"/>
</dbReference>
<comment type="caution">
    <text evidence="23">The sequence shown here is derived from an EMBL/GenBank/DDBJ whole genome shotgun (WGS) entry which is preliminary data.</text>
</comment>
<evidence type="ECO:0000256" key="6">
    <source>
        <dbReference type="ARBA" id="ARBA00022617"/>
    </source>
</evidence>
<reference evidence="23 24" key="1">
    <citation type="submission" date="2019-08" db="EMBL/GenBank/DDBJ databases">
        <title>In-depth cultivation of the pig gut microbiome towards novel bacterial diversity and tailored functional studies.</title>
        <authorList>
            <person name="Wylensek D."/>
            <person name="Hitch T.C.A."/>
            <person name="Clavel T."/>
        </authorList>
    </citation>
    <scope>NUCLEOTIDE SEQUENCE [LARGE SCALE GENOMIC DNA]</scope>
    <source>
        <strain evidence="23 24">WB03_NA08</strain>
    </source>
</reference>
<dbReference type="GO" id="GO:0019645">
    <property type="term" value="P:anaerobic electron transport chain"/>
    <property type="evidence" value="ECO:0007669"/>
    <property type="project" value="TreeGrafter"/>
</dbReference>
<feature type="transmembrane region" description="Helical" evidence="21">
    <location>
        <begin position="189"/>
        <end position="211"/>
    </location>
</feature>
<comment type="cofactor">
    <cofactor evidence="1">
        <name>Mo-bis(molybdopterin guanine dinucleotide)</name>
        <dbReference type="ChEBI" id="CHEBI:60539"/>
    </cofactor>
</comment>
<comment type="similarity">
    <text evidence="17">In the C-terminal section; belongs to the nitrate reductase gamma subunit family.</text>
</comment>
<gene>
    <name evidence="23" type="primary">narI</name>
    <name evidence="23" type="ORF">FYJ24_10135</name>
</gene>
<evidence type="ECO:0000259" key="22">
    <source>
        <dbReference type="Pfam" id="PF02665"/>
    </source>
</evidence>
<keyword evidence="24" id="KW-1185">Reference proteome</keyword>
<keyword evidence="14 21" id="KW-0472">Membrane</keyword>
<keyword evidence="6 20" id="KW-0349">Heme</keyword>
<comment type="similarity">
    <text evidence="18">In the N-terminal section; belongs to the nitrate reductase alpha subunit family.</text>
</comment>
<dbReference type="Proteomes" id="UP000470875">
    <property type="component" value="Unassembled WGS sequence"/>
</dbReference>
<feature type="domain" description="NarG-like" evidence="22">
    <location>
        <begin position="6"/>
        <end position="227"/>
    </location>
</feature>
<dbReference type="GO" id="GO:0005886">
    <property type="term" value="C:plasma membrane"/>
    <property type="evidence" value="ECO:0007669"/>
    <property type="project" value="UniProtKB-SubCell"/>
</dbReference>
<feature type="transmembrane region" description="Helical" evidence="21">
    <location>
        <begin position="6"/>
        <end position="26"/>
    </location>
</feature>
<organism evidence="23 24">
    <name type="scientific">Scrofimicrobium canadense</name>
    <dbReference type="NCBI Taxonomy" id="2652290"/>
    <lineage>
        <taxon>Bacteria</taxon>
        <taxon>Bacillati</taxon>
        <taxon>Actinomycetota</taxon>
        <taxon>Actinomycetes</taxon>
        <taxon>Actinomycetales</taxon>
        <taxon>Actinomycetaceae</taxon>
        <taxon>Scrofimicrobium</taxon>
    </lineage>
</organism>
<dbReference type="PANTHER" id="PTHR30598">
    <property type="entry name" value="NITRATE REDUCTASE PRIVATE CHAPERONE, REDOX ENZYME MATURATION PROTEIN REMP FAMILY"/>
    <property type="match status" value="1"/>
</dbReference>
<keyword evidence="13" id="KW-0534">Nitrate assimilation</keyword>
<feature type="binding site" description="axial binding residue" evidence="20">
    <location>
        <position position="190"/>
    </location>
    <ligand>
        <name>heme b</name>
        <dbReference type="ChEBI" id="CHEBI:60344"/>
        <label>1</label>
    </ligand>
    <ligandPart>
        <name>Fe</name>
        <dbReference type="ChEBI" id="CHEBI:18248"/>
    </ligandPart>
</feature>
<dbReference type="InterPro" id="IPR023234">
    <property type="entry name" value="NarG-like_domain"/>
</dbReference>
<comment type="cofactor">
    <cofactor evidence="2">
        <name>heme b</name>
        <dbReference type="ChEBI" id="CHEBI:60344"/>
    </cofactor>
</comment>
<evidence type="ECO:0000256" key="19">
    <source>
        <dbReference type="ARBA" id="ARBA00071287"/>
    </source>
</evidence>
<feature type="binding site" description="axial binding residue" evidence="20">
    <location>
        <position position="56"/>
    </location>
    <ligand>
        <name>heme b</name>
        <dbReference type="ChEBI" id="CHEBI:60344"/>
        <label>1</label>
    </ligand>
    <ligandPart>
        <name>Fe</name>
        <dbReference type="ChEBI" id="CHEBI:18248"/>
    </ligandPart>
</feature>
<evidence type="ECO:0000256" key="8">
    <source>
        <dbReference type="ARBA" id="ARBA00022723"/>
    </source>
</evidence>
<feature type="transmembrane region" description="Helical" evidence="21">
    <location>
        <begin position="47"/>
        <end position="67"/>
    </location>
</feature>
<dbReference type="NCBIfam" id="TIGR00351">
    <property type="entry name" value="narI"/>
    <property type="match status" value="1"/>
</dbReference>
<dbReference type="RefSeq" id="WP_318656650.1">
    <property type="nucleotide sequence ID" value="NZ_VULO01000012.1"/>
</dbReference>
<evidence type="ECO:0000256" key="4">
    <source>
        <dbReference type="ARBA" id="ARBA00022448"/>
    </source>
</evidence>
<comment type="subcellular location">
    <subcellularLocation>
        <location evidence="3">Cell membrane</location>
        <topology evidence="3">Multi-pass membrane protein</topology>
    </subcellularLocation>
</comment>
<dbReference type="GO" id="GO:0009055">
    <property type="term" value="F:electron transfer activity"/>
    <property type="evidence" value="ECO:0007669"/>
    <property type="project" value="TreeGrafter"/>
</dbReference>
<keyword evidence="9" id="KW-0249">Electron transport</keyword>
<evidence type="ECO:0000256" key="18">
    <source>
        <dbReference type="ARBA" id="ARBA00061480"/>
    </source>
</evidence>